<gene>
    <name evidence="1" type="ORF">OVA965_LOCUS7972</name>
    <name evidence="2" type="ORF">TMI583_LOCUS7968</name>
</gene>
<comment type="caution">
    <text evidence="1">The sequence shown here is derived from an EMBL/GenBank/DDBJ whole genome shotgun (WGS) entry which is preliminary data.</text>
</comment>
<accession>A0A8S2DDG6</accession>
<reference evidence="1" key="1">
    <citation type="submission" date="2021-02" db="EMBL/GenBank/DDBJ databases">
        <authorList>
            <person name="Nowell W R."/>
        </authorList>
    </citation>
    <scope>NUCLEOTIDE SEQUENCE</scope>
</reference>
<dbReference type="EMBL" id="CAJNOK010002617">
    <property type="protein sequence ID" value="CAF0867861.1"/>
    <property type="molecule type" value="Genomic_DNA"/>
</dbReference>
<evidence type="ECO:0000313" key="1">
    <source>
        <dbReference type="EMBL" id="CAF0867861.1"/>
    </source>
</evidence>
<dbReference type="Proteomes" id="UP000682733">
    <property type="component" value="Unassembled WGS sequence"/>
</dbReference>
<feature type="non-terminal residue" evidence="1">
    <location>
        <position position="1"/>
    </location>
</feature>
<proteinExistence type="predicted"/>
<organism evidence="1 3">
    <name type="scientific">Didymodactylos carnosus</name>
    <dbReference type="NCBI Taxonomy" id="1234261"/>
    <lineage>
        <taxon>Eukaryota</taxon>
        <taxon>Metazoa</taxon>
        <taxon>Spiralia</taxon>
        <taxon>Gnathifera</taxon>
        <taxon>Rotifera</taxon>
        <taxon>Eurotatoria</taxon>
        <taxon>Bdelloidea</taxon>
        <taxon>Philodinida</taxon>
        <taxon>Philodinidae</taxon>
        <taxon>Didymodactylos</taxon>
    </lineage>
</organism>
<dbReference type="EMBL" id="CAJOBA010002618">
    <property type="protein sequence ID" value="CAF3652668.1"/>
    <property type="molecule type" value="Genomic_DNA"/>
</dbReference>
<name>A0A8S2DDG6_9BILA</name>
<evidence type="ECO:0000313" key="2">
    <source>
        <dbReference type="EMBL" id="CAF3652668.1"/>
    </source>
</evidence>
<dbReference type="AlphaFoldDB" id="A0A8S2DDG6"/>
<evidence type="ECO:0000313" key="3">
    <source>
        <dbReference type="Proteomes" id="UP000677228"/>
    </source>
</evidence>
<sequence length="83" mass="9223">LLTKTPLNKTIEIILDELDLLPSSQQCHPNDGQSEWCHSINSVGGAVRLNSKLDMCARAKRQGDPPIRVYRAREPRSNSLAPT</sequence>
<protein>
    <submittedName>
        <fullName evidence="1">Uncharacterized protein</fullName>
    </submittedName>
</protein>
<dbReference type="Proteomes" id="UP000677228">
    <property type="component" value="Unassembled WGS sequence"/>
</dbReference>